<dbReference type="GO" id="GO:0003677">
    <property type="term" value="F:DNA binding"/>
    <property type="evidence" value="ECO:0007669"/>
    <property type="project" value="UniProtKB-KW"/>
</dbReference>
<keyword evidence="3" id="KW-0805">Transcription regulation</keyword>
<dbReference type="AlphaFoldDB" id="A0A9Q1K2K0"/>
<dbReference type="PANTHER" id="PTHR31674:SF62">
    <property type="entry name" value="B3 DOMAIN-CONTAINING PROTEIN REM14-RELATED"/>
    <property type="match status" value="1"/>
</dbReference>
<name>A0A9Q1K2K0_9CARY</name>
<organism evidence="8 9">
    <name type="scientific">Carnegiea gigantea</name>
    <dbReference type="NCBI Taxonomy" id="171969"/>
    <lineage>
        <taxon>Eukaryota</taxon>
        <taxon>Viridiplantae</taxon>
        <taxon>Streptophyta</taxon>
        <taxon>Embryophyta</taxon>
        <taxon>Tracheophyta</taxon>
        <taxon>Spermatophyta</taxon>
        <taxon>Magnoliopsida</taxon>
        <taxon>eudicotyledons</taxon>
        <taxon>Gunneridae</taxon>
        <taxon>Pentapetalae</taxon>
        <taxon>Caryophyllales</taxon>
        <taxon>Cactineae</taxon>
        <taxon>Cactaceae</taxon>
        <taxon>Cactoideae</taxon>
        <taxon>Echinocereeae</taxon>
        <taxon>Carnegiea</taxon>
    </lineage>
</organism>
<sequence length="184" mass="21517">MTSNDLEQRFFHRSTTPRSFQPLNPGFQTNFSIPKAFSSSYLNQKEEDNEEITATLTDSKKEKVWRVRIVRTEEDGKQLKLKQGWEDFFKDHDELGAGDFVVFEHHDALSLLILEDTKYHYQPSVDHYLSKFAPPTHLAHGYIVEDTSEKANKQMEPYENPSEEISAVYDGKVFRKIQISYNYT</sequence>
<keyword evidence="2" id="KW-0677">Repeat</keyword>
<keyword evidence="6" id="KW-0539">Nucleus</keyword>
<comment type="caution">
    <text evidence="8">The sequence shown here is derived from an EMBL/GenBank/DDBJ whole genome shotgun (WGS) entry which is preliminary data.</text>
</comment>
<keyword evidence="9" id="KW-1185">Reference proteome</keyword>
<reference evidence="8" key="1">
    <citation type="submission" date="2022-04" db="EMBL/GenBank/DDBJ databases">
        <title>Carnegiea gigantea Genome sequencing and assembly v2.</title>
        <authorList>
            <person name="Copetti D."/>
            <person name="Sanderson M.J."/>
            <person name="Burquez A."/>
            <person name="Wojciechowski M.F."/>
        </authorList>
    </citation>
    <scope>NUCLEOTIDE SEQUENCE</scope>
    <source>
        <strain evidence="8">SGP5-SGP5p</strain>
        <tissue evidence="8">Aerial part</tissue>
    </source>
</reference>
<dbReference type="PROSITE" id="PS50863">
    <property type="entry name" value="B3"/>
    <property type="match status" value="1"/>
</dbReference>
<dbReference type="InterPro" id="IPR015300">
    <property type="entry name" value="DNA-bd_pseudobarrel_sf"/>
</dbReference>
<gene>
    <name evidence="8" type="ORF">Cgig2_026383</name>
</gene>
<dbReference type="InterPro" id="IPR003340">
    <property type="entry name" value="B3_DNA-bd"/>
</dbReference>
<evidence type="ECO:0000259" key="7">
    <source>
        <dbReference type="PROSITE" id="PS50863"/>
    </source>
</evidence>
<evidence type="ECO:0000256" key="4">
    <source>
        <dbReference type="ARBA" id="ARBA00023125"/>
    </source>
</evidence>
<dbReference type="PANTHER" id="PTHR31674">
    <property type="entry name" value="B3 DOMAIN-CONTAINING PROTEIN REM-LIKE 3-RELATED"/>
    <property type="match status" value="1"/>
</dbReference>
<keyword evidence="5" id="KW-0804">Transcription</keyword>
<dbReference type="SUPFAM" id="SSF101936">
    <property type="entry name" value="DNA-binding pseudobarrel domain"/>
    <property type="match status" value="1"/>
</dbReference>
<comment type="subcellular location">
    <subcellularLocation>
        <location evidence="1">Nucleus</location>
    </subcellularLocation>
</comment>
<dbReference type="Gene3D" id="2.40.330.10">
    <property type="entry name" value="DNA-binding pseudobarrel domain"/>
    <property type="match status" value="1"/>
</dbReference>
<evidence type="ECO:0000256" key="6">
    <source>
        <dbReference type="ARBA" id="ARBA00023242"/>
    </source>
</evidence>
<dbReference type="Pfam" id="PF02362">
    <property type="entry name" value="B3"/>
    <property type="match status" value="1"/>
</dbReference>
<dbReference type="CDD" id="cd10017">
    <property type="entry name" value="B3_DNA"/>
    <property type="match status" value="1"/>
</dbReference>
<evidence type="ECO:0000256" key="5">
    <source>
        <dbReference type="ARBA" id="ARBA00023163"/>
    </source>
</evidence>
<evidence type="ECO:0000313" key="8">
    <source>
        <dbReference type="EMBL" id="KAJ8435291.1"/>
    </source>
</evidence>
<evidence type="ECO:0000313" key="9">
    <source>
        <dbReference type="Proteomes" id="UP001153076"/>
    </source>
</evidence>
<protein>
    <recommendedName>
        <fullName evidence="7">TF-B3 domain-containing protein</fullName>
    </recommendedName>
</protein>
<dbReference type="GO" id="GO:0005634">
    <property type="term" value="C:nucleus"/>
    <property type="evidence" value="ECO:0007669"/>
    <property type="project" value="UniProtKB-SubCell"/>
</dbReference>
<dbReference type="InterPro" id="IPR039218">
    <property type="entry name" value="REM_fam"/>
</dbReference>
<accession>A0A9Q1K2K0</accession>
<proteinExistence type="predicted"/>
<evidence type="ECO:0000256" key="1">
    <source>
        <dbReference type="ARBA" id="ARBA00004123"/>
    </source>
</evidence>
<feature type="domain" description="TF-B3" evidence="7">
    <location>
        <begin position="16"/>
        <end position="117"/>
    </location>
</feature>
<dbReference type="EMBL" id="JAKOGI010000422">
    <property type="protein sequence ID" value="KAJ8435291.1"/>
    <property type="molecule type" value="Genomic_DNA"/>
</dbReference>
<keyword evidence="4" id="KW-0238">DNA-binding</keyword>
<dbReference type="Proteomes" id="UP001153076">
    <property type="component" value="Unassembled WGS sequence"/>
</dbReference>
<evidence type="ECO:0000256" key="3">
    <source>
        <dbReference type="ARBA" id="ARBA00023015"/>
    </source>
</evidence>
<evidence type="ECO:0000256" key="2">
    <source>
        <dbReference type="ARBA" id="ARBA00022737"/>
    </source>
</evidence>
<dbReference type="SMART" id="SM01019">
    <property type="entry name" value="B3"/>
    <property type="match status" value="1"/>
</dbReference>